<feature type="domain" description="YgjP-like metallopeptidase" evidence="1">
    <location>
        <begin position="7"/>
        <end position="92"/>
    </location>
</feature>
<dbReference type="Pfam" id="PF01863">
    <property type="entry name" value="YgjP-like"/>
    <property type="match status" value="1"/>
</dbReference>
<protein>
    <submittedName>
        <fullName evidence="2">M48 family peptidase</fullName>
    </submittedName>
</protein>
<evidence type="ECO:0000259" key="1">
    <source>
        <dbReference type="Pfam" id="PF01863"/>
    </source>
</evidence>
<gene>
    <name evidence="2" type="ORF">ENM60_05595</name>
</gene>
<organism evidence="2">
    <name type="scientific">Thermogladius calderae</name>
    <dbReference type="NCBI Taxonomy" id="1200300"/>
    <lineage>
        <taxon>Archaea</taxon>
        <taxon>Thermoproteota</taxon>
        <taxon>Thermoprotei</taxon>
        <taxon>Desulfurococcales</taxon>
        <taxon>Desulfurococcaceae</taxon>
        <taxon>Thermogladius</taxon>
    </lineage>
</organism>
<evidence type="ECO:0000313" key="2">
    <source>
        <dbReference type="EMBL" id="HHP68238.1"/>
    </source>
</evidence>
<reference evidence="2" key="1">
    <citation type="journal article" date="2020" name="mSystems">
        <title>Genome- and Community-Level Interaction Insights into Carbon Utilization and Element Cycling Functions of Hydrothermarchaeota in Hydrothermal Sediment.</title>
        <authorList>
            <person name="Zhou Z."/>
            <person name="Liu Y."/>
            <person name="Xu W."/>
            <person name="Pan J."/>
            <person name="Luo Z.H."/>
            <person name="Li M."/>
        </authorList>
    </citation>
    <scope>NUCLEOTIDE SEQUENCE [LARGE SCALE GENOMIC DNA]</scope>
    <source>
        <strain evidence="2">SpSt-110</strain>
    </source>
</reference>
<proteinExistence type="predicted"/>
<sequence>MNYAGLVEEILKKYKEALGINDEVRVKIKKYKTRSAFINLRTKTIFINENLLELGEEVLRYLILHELIHLKLNSKCHDGEFNRTLYNYIPPEKAMEIRGLIINKLLST</sequence>
<name>A0A7J3XZQ4_9CREN</name>
<comment type="caution">
    <text evidence="2">The sequence shown here is derived from an EMBL/GenBank/DDBJ whole genome shotgun (WGS) entry which is preliminary data.</text>
</comment>
<accession>A0A7J3XZQ4</accession>
<dbReference type="Gene3D" id="3.30.2010.10">
    <property type="entry name" value="Metalloproteases ('zincins'), catalytic domain"/>
    <property type="match status" value="1"/>
</dbReference>
<dbReference type="CDD" id="cd07344">
    <property type="entry name" value="M48_yhfN_like"/>
    <property type="match status" value="1"/>
</dbReference>
<dbReference type="AlphaFoldDB" id="A0A7J3XZQ4"/>
<dbReference type="EMBL" id="DRYK01000068">
    <property type="protein sequence ID" value="HHP68238.1"/>
    <property type="molecule type" value="Genomic_DNA"/>
</dbReference>
<dbReference type="InterPro" id="IPR002725">
    <property type="entry name" value="YgjP-like_metallopeptidase"/>
</dbReference>